<dbReference type="AlphaFoldDB" id="A0A8J2S4V6"/>
<evidence type="ECO:0000313" key="1">
    <source>
        <dbReference type="EMBL" id="CAH0365228.1"/>
    </source>
</evidence>
<dbReference type="EMBL" id="CAKKNE010000001">
    <property type="protein sequence ID" value="CAH0365228.1"/>
    <property type="molecule type" value="Genomic_DNA"/>
</dbReference>
<dbReference type="Proteomes" id="UP000789595">
    <property type="component" value="Unassembled WGS sequence"/>
</dbReference>
<reference evidence="1" key="1">
    <citation type="submission" date="2021-11" db="EMBL/GenBank/DDBJ databases">
        <authorList>
            <consortium name="Genoscope - CEA"/>
            <person name="William W."/>
        </authorList>
    </citation>
    <scope>NUCLEOTIDE SEQUENCE</scope>
</reference>
<name>A0A8J2S4V6_9STRA</name>
<sequence length="102" mass="11348">MYIFTRLRRANDEAAPRCPPAATASGEFQHRFGRRPRRRVGIDRVAIASSAWRKLCSSNFVLMVVGVSDANSKRATAVATHSSSVARSFMARLGAGRLRWRN</sequence>
<proteinExistence type="predicted"/>
<accession>A0A8J2S4V6</accession>
<gene>
    <name evidence="1" type="ORF">PECAL_1P16560</name>
</gene>
<evidence type="ECO:0000313" key="2">
    <source>
        <dbReference type="Proteomes" id="UP000789595"/>
    </source>
</evidence>
<protein>
    <submittedName>
        <fullName evidence="1">Uncharacterized protein</fullName>
    </submittedName>
</protein>
<keyword evidence="2" id="KW-1185">Reference proteome</keyword>
<organism evidence="1 2">
    <name type="scientific">Pelagomonas calceolata</name>
    <dbReference type="NCBI Taxonomy" id="35677"/>
    <lineage>
        <taxon>Eukaryota</taxon>
        <taxon>Sar</taxon>
        <taxon>Stramenopiles</taxon>
        <taxon>Ochrophyta</taxon>
        <taxon>Pelagophyceae</taxon>
        <taxon>Pelagomonadales</taxon>
        <taxon>Pelagomonadaceae</taxon>
        <taxon>Pelagomonas</taxon>
    </lineage>
</organism>
<comment type="caution">
    <text evidence="1">The sequence shown here is derived from an EMBL/GenBank/DDBJ whole genome shotgun (WGS) entry which is preliminary data.</text>
</comment>